<proteinExistence type="predicted"/>
<organism evidence="1 2">
    <name type="scientific">Stylosanthes scabra</name>
    <dbReference type="NCBI Taxonomy" id="79078"/>
    <lineage>
        <taxon>Eukaryota</taxon>
        <taxon>Viridiplantae</taxon>
        <taxon>Streptophyta</taxon>
        <taxon>Embryophyta</taxon>
        <taxon>Tracheophyta</taxon>
        <taxon>Spermatophyta</taxon>
        <taxon>Magnoliopsida</taxon>
        <taxon>eudicotyledons</taxon>
        <taxon>Gunneridae</taxon>
        <taxon>Pentapetalae</taxon>
        <taxon>rosids</taxon>
        <taxon>fabids</taxon>
        <taxon>Fabales</taxon>
        <taxon>Fabaceae</taxon>
        <taxon>Papilionoideae</taxon>
        <taxon>50 kb inversion clade</taxon>
        <taxon>dalbergioids sensu lato</taxon>
        <taxon>Dalbergieae</taxon>
        <taxon>Pterocarpus clade</taxon>
        <taxon>Stylosanthes</taxon>
    </lineage>
</organism>
<dbReference type="Proteomes" id="UP001341840">
    <property type="component" value="Unassembled WGS sequence"/>
</dbReference>
<dbReference type="EMBL" id="JASCZI010121327">
    <property type="protein sequence ID" value="MED6161232.1"/>
    <property type="molecule type" value="Genomic_DNA"/>
</dbReference>
<comment type="caution">
    <text evidence="1">The sequence shown here is derived from an EMBL/GenBank/DDBJ whole genome shotgun (WGS) entry which is preliminary data.</text>
</comment>
<accession>A0ABU6UKL0</accession>
<evidence type="ECO:0000313" key="2">
    <source>
        <dbReference type="Proteomes" id="UP001341840"/>
    </source>
</evidence>
<gene>
    <name evidence="1" type="ORF">PIB30_058777</name>
</gene>
<sequence>MQSSPGLSKILNLLAKPRSVIQEGIFYELDAEGFDMEKHVELEASSAPVDSSIAIHATIGIEAFRGSKLNEFTPRTSLRGVHHTATHIPYKTYSEDHVKIWGSGRLKGKISTGWIPRSNPLQELTTLMGPCFRKERSRECVGRVVIPAAVKGVHVAKFFIRDERELVLGDAFQSEKAFRRQD</sequence>
<reference evidence="1 2" key="1">
    <citation type="journal article" date="2023" name="Plants (Basel)">
        <title>Bridging the Gap: Combining Genomics and Transcriptomics Approaches to Understand Stylosanthes scabra, an Orphan Legume from the Brazilian Caatinga.</title>
        <authorList>
            <person name="Ferreira-Neto J.R.C."/>
            <person name="da Silva M.D."/>
            <person name="Binneck E."/>
            <person name="de Melo N.F."/>
            <person name="da Silva R.H."/>
            <person name="de Melo A.L.T.M."/>
            <person name="Pandolfi V."/>
            <person name="Bustamante F.O."/>
            <person name="Brasileiro-Vidal A.C."/>
            <person name="Benko-Iseppon A.M."/>
        </authorList>
    </citation>
    <scope>NUCLEOTIDE SEQUENCE [LARGE SCALE GENOMIC DNA]</scope>
    <source>
        <tissue evidence="1">Leaves</tissue>
    </source>
</reference>
<keyword evidence="2" id="KW-1185">Reference proteome</keyword>
<protein>
    <submittedName>
        <fullName evidence="1">Uncharacterized protein</fullName>
    </submittedName>
</protein>
<evidence type="ECO:0000313" key="1">
    <source>
        <dbReference type="EMBL" id="MED6161232.1"/>
    </source>
</evidence>
<name>A0ABU6UKL0_9FABA</name>